<dbReference type="PANTHER" id="PTHR43640">
    <property type="entry name" value="OS07G0260300 PROTEIN"/>
    <property type="match status" value="1"/>
</dbReference>
<accession>E8R050</accession>
<reference evidence="3 4" key="2">
    <citation type="journal article" date="2011" name="Stand. Genomic Sci.">
        <title>Complete genome sequence of Isosphaera pallida type strain (IS1B).</title>
        <authorList>
            <consortium name="US DOE Joint Genome Institute (JGI-PGF)"/>
            <person name="Goker M."/>
            <person name="Cleland D."/>
            <person name="Saunders E."/>
            <person name="Lapidus A."/>
            <person name="Nolan M."/>
            <person name="Lucas S."/>
            <person name="Hammon N."/>
            <person name="Deshpande S."/>
            <person name="Cheng J.F."/>
            <person name="Tapia R."/>
            <person name="Han C."/>
            <person name="Goodwin L."/>
            <person name="Pitluck S."/>
            <person name="Liolios K."/>
            <person name="Pagani I."/>
            <person name="Ivanova N."/>
            <person name="Mavromatis K."/>
            <person name="Pati A."/>
            <person name="Chen A."/>
            <person name="Palaniappan K."/>
            <person name="Land M."/>
            <person name="Hauser L."/>
            <person name="Chang Y.J."/>
            <person name="Jeffries C.D."/>
            <person name="Detter J.C."/>
            <person name="Beck B."/>
            <person name="Woyke T."/>
            <person name="Bristow J."/>
            <person name="Eisen J.A."/>
            <person name="Markowitz V."/>
            <person name="Hugenholtz P."/>
            <person name="Kyrpides N.C."/>
            <person name="Klenk H.P."/>
        </authorList>
    </citation>
    <scope>NUCLEOTIDE SEQUENCE [LARGE SCALE GENOMIC DNA]</scope>
    <source>
        <strain evidence="4">ATCC 43644 / DSM 9630 / IS1B</strain>
    </source>
</reference>
<dbReference type="CDD" id="cd02969">
    <property type="entry name" value="PRX_like1"/>
    <property type="match status" value="1"/>
</dbReference>
<evidence type="ECO:0000313" key="3">
    <source>
        <dbReference type="EMBL" id="ADV61168.1"/>
    </source>
</evidence>
<dbReference type="GO" id="GO:0016491">
    <property type="term" value="F:oxidoreductase activity"/>
    <property type="evidence" value="ECO:0007669"/>
    <property type="project" value="InterPro"/>
</dbReference>
<name>E8R050_ISOPI</name>
<dbReference type="SUPFAM" id="SSF52833">
    <property type="entry name" value="Thioredoxin-like"/>
    <property type="match status" value="1"/>
</dbReference>
<dbReference type="EMBL" id="CP002353">
    <property type="protein sequence ID" value="ADV61168.1"/>
    <property type="molecule type" value="Genomic_DNA"/>
</dbReference>
<reference key="1">
    <citation type="submission" date="2010-11" db="EMBL/GenBank/DDBJ databases">
        <title>The complete sequence of chromosome of Isophaera pallida ATCC 43644.</title>
        <authorList>
            <consortium name="US DOE Joint Genome Institute (JGI-PGF)"/>
            <person name="Lucas S."/>
            <person name="Copeland A."/>
            <person name="Lapidus A."/>
            <person name="Bruce D."/>
            <person name="Goodwin L."/>
            <person name="Pitluck S."/>
            <person name="Kyrpides N."/>
            <person name="Mavromatis K."/>
            <person name="Pagani I."/>
            <person name="Ivanova N."/>
            <person name="Saunders E."/>
            <person name="Brettin T."/>
            <person name="Detter J.C."/>
            <person name="Han C."/>
            <person name="Tapia R."/>
            <person name="Land M."/>
            <person name="Hauser L."/>
            <person name="Markowitz V."/>
            <person name="Cheng J.-F."/>
            <person name="Hugenholtz P."/>
            <person name="Woyke T."/>
            <person name="Wu D."/>
            <person name="Eisen J.A."/>
        </authorList>
    </citation>
    <scope>NUCLEOTIDE SEQUENCE</scope>
    <source>
        <strain>ATCC 43644</strain>
    </source>
</reference>
<dbReference type="KEGG" id="ipa:Isop_0575"/>
<dbReference type="InterPro" id="IPR013766">
    <property type="entry name" value="Thioredoxin_domain"/>
</dbReference>
<protein>
    <submittedName>
        <fullName evidence="3">Alkyl hydroperoxide reductase/ Thiol specific antioxidant/ Mal allergen</fullName>
    </submittedName>
</protein>
<organism evidence="3 4">
    <name type="scientific">Isosphaera pallida (strain ATCC 43644 / DSM 9630 / IS1B)</name>
    <dbReference type="NCBI Taxonomy" id="575540"/>
    <lineage>
        <taxon>Bacteria</taxon>
        <taxon>Pseudomonadati</taxon>
        <taxon>Planctomycetota</taxon>
        <taxon>Planctomycetia</taxon>
        <taxon>Isosphaerales</taxon>
        <taxon>Isosphaeraceae</taxon>
        <taxon>Isosphaera</taxon>
    </lineage>
</organism>
<keyword evidence="4" id="KW-1185">Reference proteome</keyword>
<dbReference type="InterPro" id="IPR013740">
    <property type="entry name" value="Redoxin"/>
</dbReference>
<dbReference type="RefSeq" id="WP_013563457.1">
    <property type="nucleotide sequence ID" value="NC_014962.1"/>
</dbReference>
<evidence type="ECO:0000256" key="1">
    <source>
        <dbReference type="SAM" id="SignalP"/>
    </source>
</evidence>
<dbReference type="HOGENOM" id="CLU_076204_2_1_0"/>
<dbReference type="Pfam" id="PF08534">
    <property type="entry name" value="Redoxin"/>
    <property type="match status" value="1"/>
</dbReference>
<dbReference type="InterPro" id="IPR047262">
    <property type="entry name" value="PRX-like1"/>
</dbReference>
<dbReference type="eggNOG" id="COG0526">
    <property type="taxonomic scope" value="Bacteria"/>
</dbReference>
<feature type="domain" description="Thioredoxin" evidence="2">
    <location>
        <begin position="29"/>
        <end position="188"/>
    </location>
</feature>
<feature type="signal peptide" evidence="1">
    <location>
        <begin position="1"/>
        <end position="20"/>
    </location>
</feature>
<gene>
    <name evidence="3" type="ordered locus">Isop_0575</name>
</gene>
<dbReference type="AlphaFoldDB" id="E8R050"/>
<dbReference type="STRING" id="575540.Isop_0575"/>
<dbReference type="PROSITE" id="PS51352">
    <property type="entry name" value="THIOREDOXIN_2"/>
    <property type="match status" value="1"/>
</dbReference>
<dbReference type="Proteomes" id="UP000008631">
    <property type="component" value="Chromosome"/>
</dbReference>
<evidence type="ECO:0000259" key="2">
    <source>
        <dbReference type="PROSITE" id="PS51352"/>
    </source>
</evidence>
<feature type="chain" id="PRO_5003229339" evidence="1">
    <location>
        <begin position="21"/>
        <end position="208"/>
    </location>
</feature>
<dbReference type="OrthoDB" id="9809746at2"/>
<evidence type="ECO:0000313" key="4">
    <source>
        <dbReference type="Proteomes" id="UP000008631"/>
    </source>
</evidence>
<dbReference type="InParanoid" id="E8R050"/>
<dbReference type="InterPro" id="IPR036249">
    <property type="entry name" value="Thioredoxin-like_sf"/>
</dbReference>
<dbReference type="PANTHER" id="PTHR43640:SF1">
    <property type="entry name" value="THIOREDOXIN-DEPENDENT PEROXIREDOXIN"/>
    <property type="match status" value="1"/>
</dbReference>
<proteinExistence type="predicted"/>
<dbReference type="Gene3D" id="3.40.30.10">
    <property type="entry name" value="Glutaredoxin"/>
    <property type="match status" value="1"/>
</dbReference>
<keyword evidence="1" id="KW-0732">Signal</keyword>
<sequence>MRSLALSLTAVLFLVAPAFGADVKYNNQITIGQKAPGFSGIPATTPTGEDTSISLDECKEDVVVLVFLANHCPVVVAYEDRIIELADSFKGKSVKFVGVCCTTAPGQVEQDNLAAIKERVKEKGYNFVYGYDETQAIGKAYGARVTPEFFVLDKNRNVVYAGALDDSPQNPANAKKFYLKDAINAALNGETVATPTTRAVGCGIRYQN</sequence>